<dbReference type="Proteomes" id="UP000030665">
    <property type="component" value="Unassembled WGS sequence"/>
</dbReference>
<keyword evidence="8" id="KW-1185">Reference proteome</keyword>
<dbReference type="STRING" id="36087.A0A077Z4K4"/>
<accession>A0A077Z4K4</accession>
<evidence type="ECO:0000313" key="8">
    <source>
        <dbReference type="Proteomes" id="UP000030665"/>
    </source>
</evidence>
<dbReference type="PANTHER" id="PTHR48043">
    <property type="entry name" value="EG:EG0003.4 PROTEIN-RELATED"/>
    <property type="match status" value="1"/>
</dbReference>
<keyword evidence="6" id="KW-0812">Transmembrane</keyword>
<dbReference type="OrthoDB" id="5835829at2759"/>
<evidence type="ECO:0000256" key="2">
    <source>
        <dbReference type="ARBA" id="ARBA00012544"/>
    </source>
</evidence>
<keyword evidence="4" id="KW-0808">Transferase</keyword>
<dbReference type="InterPro" id="IPR035595">
    <property type="entry name" value="UDP_glycos_trans_CS"/>
</dbReference>
<dbReference type="Gene3D" id="3.40.50.2000">
    <property type="entry name" value="Glycogen Phosphorylase B"/>
    <property type="match status" value="3"/>
</dbReference>
<organism evidence="7 8">
    <name type="scientific">Trichuris trichiura</name>
    <name type="common">Whipworm</name>
    <name type="synonym">Trichocephalus trichiurus</name>
    <dbReference type="NCBI Taxonomy" id="36087"/>
    <lineage>
        <taxon>Eukaryota</taxon>
        <taxon>Metazoa</taxon>
        <taxon>Ecdysozoa</taxon>
        <taxon>Nematoda</taxon>
        <taxon>Enoplea</taxon>
        <taxon>Dorylaimia</taxon>
        <taxon>Trichinellida</taxon>
        <taxon>Trichuridae</taxon>
        <taxon>Trichuris</taxon>
    </lineage>
</organism>
<sequence>MINYAIPMIAIATLSIHGMKTAKAKHILFMPAMAAPSHVKSMLPLAKELLNDGHNVSLVQFYNEGEKITSDSINFIYLPMSEASLIDKEQQTTIWRRRGVNPWTFLKSAWKISTASFRSRHNEDQVEFYQNLTARKWDLLIPSGLHYATNTKGQAWIDYSTTLMLQCIRQLRAAHVPPSVELTMSMETYQPRNFKSRLIGVLDYFVQQNFWLLFSTLLSRASIDDFYTNAVYSIGSMSSMLDIILPQTMNTFSIDYACPKAANLTYEYQNFVEDPSSKGTIVFSFGHLADWQGAPVEIIQAISAAFEQLPQYRIVWQFNGNVSMVSGKPNLKIDPWIPLPALLQHSRTVLFITHSGIKSFREAVCFAVPMLSIPLFGDQVRNTILTKFHGLGVSLDKTRLTEETFYKGILSVLHNSGYKQRITKLSAMLSDNLIDETKKGSFWISFYLRHPQSASHITTPMLQPIRILRAVSLPPSVELTMSTLLMYSIGSMPTMLDIILPQTMNTFSLDYACPKVGNLSHEYQNFVEDPSSKGTIVFSFGHLADWQGAPVEIIQAISAAFEQLPQYRIVWQFNGNVSMVSGKPNLKIDPWIPLPALLQHSKTILFITHSGIKSFREAVCFAVPMLSIPLFGDQVRITALMVMHGFGIRLDKTKLTRETFYSAMWKVLQDRSYKQRIAKLSAMLSDNVIDETKKGSFWISFYLRHPQSGSHMRLKGITMASLTYRSFDVLGFMCILLLAFYYIIHSVQEHILPLLPDKLNYDVR</sequence>
<dbReference type="CDD" id="cd03784">
    <property type="entry name" value="GT1_Gtf-like"/>
    <property type="match status" value="2"/>
</dbReference>
<evidence type="ECO:0000256" key="5">
    <source>
        <dbReference type="ARBA" id="ARBA00047475"/>
    </source>
</evidence>
<dbReference type="EMBL" id="HG805931">
    <property type="protein sequence ID" value="CDW55021.1"/>
    <property type="molecule type" value="Genomic_DNA"/>
</dbReference>
<comment type="catalytic activity">
    <reaction evidence="5">
        <text>glucuronate acceptor + UDP-alpha-D-glucuronate = acceptor beta-D-glucuronoside + UDP + H(+)</text>
        <dbReference type="Rhea" id="RHEA:21032"/>
        <dbReference type="ChEBI" id="CHEBI:15378"/>
        <dbReference type="ChEBI" id="CHEBI:58052"/>
        <dbReference type="ChEBI" id="CHEBI:58223"/>
        <dbReference type="ChEBI" id="CHEBI:132367"/>
        <dbReference type="ChEBI" id="CHEBI:132368"/>
        <dbReference type="EC" id="2.4.1.17"/>
    </reaction>
</comment>
<reference evidence="7" key="2">
    <citation type="submission" date="2014-03" db="EMBL/GenBank/DDBJ databases">
        <title>The whipworm genome and dual-species transcriptomics of an intimate host-pathogen interaction.</title>
        <authorList>
            <person name="Foth B.J."/>
            <person name="Tsai I.J."/>
            <person name="Reid A.J."/>
            <person name="Bancroft A.J."/>
            <person name="Nichol S."/>
            <person name="Tracey A."/>
            <person name="Holroyd N."/>
            <person name="Cotton J.A."/>
            <person name="Stanley E.J."/>
            <person name="Zarowiecki M."/>
            <person name="Liu J.Z."/>
            <person name="Huckvale T."/>
            <person name="Cooper P.J."/>
            <person name="Grencis R.K."/>
            <person name="Berriman M."/>
        </authorList>
    </citation>
    <scope>NUCLEOTIDE SEQUENCE [LARGE SCALE GENOMIC DNA]</scope>
</reference>
<protein>
    <recommendedName>
        <fullName evidence="2">glucuronosyltransferase</fullName>
        <ecNumber evidence="2">2.4.1.17</ecNumber>
    </recommendedName>
</protein>
<dbReference type="FunFam" id="3.40.50.2000:FF:000021">
    <property type="entry name" value="UDP-glucuronosyltransferase"/>
    <property type="match status" value="2"/>
</dbReference>
<proteinExistence type="inferred from homology"/>
<dbReference type="InterPro" id="IPR050271">
    <property type="entry name" value="UDP-glycosyltransferase"/>
</dbReference>
<comment type="similarity">
    <text evidence="1">Belongs to the UDP-glycosyltransferase family.</text>
</comment>
<dbReference type="PANTHER" id="PTHR48043:SF145">
    <property type="entry name" value="FI06409P-RELATED"/>
    <property type="match status" value="1"/>
</dbReference>
<evidence type="ECO:0000256" key="6">
    <source>
        <dbReference type="SAM" id="Phobius"/>
    </source>
</evidence>
<keyword evidence="6" id="KW-0472">Membrane</keyword>
<keyword evidence="3" id="KW-0328">Glycosyltransferase</keyword>
<dbReference type="SUPFAM" id="SSF53756">
    <property type="entry name" value="UDP-Glycosyltransferase/glycogen phosphorylase"/>
    <property type="match status" value="2"/>
</dbReference>
<feature type="transmembrane region" description="Helical" evidence="6">
    <location>
        <begin position="722"/>
        <end position="744"/>
    </location>
</feature>
<evidence type="ECO:0000256" key="3">
    <source>
        <dbReference type="ARBA" id="ARBA00022676"/>
    </source>
</evidence>
<evidence type="ECO:0000313" key="7">
    <source>
        <dbReference type="EMBL" id="CDW55021.1"/>
    </source>
</evidence>
<name>A0A077Z4K4_TRITR</name>
<keyword evidence="6" id="KW-1133">Transmembrane helix</keyword>
<dbReference type="AlphaFoldDB" id="A0A077Z4K4"/>
<dbReference type="GO" id="GO:0015020">
    <property type="term" value="F:glucuronosyltransferase activity"/>
    <property type="evidence" value="ECO:0007669"/>
    <property type="project" value="UniProtKB-EC"/>
</dbReference>
<dbReference type="InterPro" id="IPR002213">
    <property type="entry name" value="UDP_glucos_trans"/>
</dbReference>
<evidence type="ECO:0000256" key="4">
    <source>
        <dbReference type="ARBA" id="ARBA00022679"/>
    </source>
</evidence>
<dbReference type="PROSITE" id="PS00375">
    <property type="entry name" value="UDPGT"/>
    <property type="match status" value="2"/>
</dbReference>
<gene>
    <name evidence="7" type="ORF">TTRE_0000329201</name>
</gene>
<evidence type="ECO:0000256" key="1">
    <source>
        <dbReference type="ARBA" id="ARBA00009995"/>
    </source>
</evidence>
<dbReference type="EC" id="2.4.1.17" evidence="2"/>
<dbReference type="Pfam" id="PF00201">
    <property type="entry name" value="UDPGT"/>
    <property type="match status" value="2"/>
</dbReference>
<reference evidence="7" key="1">
    <citation type="submission" date="2014-01" db="EMBL/GenBank/DDBJ databases">
        <authorList>
            <person name="Aslett M."/>
        </authorList>
    </citation>
    <scope>NUCLEOTIDE SEQUENCE</scope>
</reference>